<evidence type="ECO:0000313" key="2">
    <source>
        <dbReference type="Proteomes" id="UP001566132"/>
    </source>
</evidence>
<organism evidence="1 2">
    <name type="scientific">Hypothenemus hampei</name>
    <name type="common">Coffee berry borer</name>
    <dbReference type="NCBI Taxonomy" id="57062"/>
    <lineage>
        <taxon>Eukaryota</taxon>
        <taxon>Metazoa</taxon>
        <taxon>Ecdysozoa</taxon>
        <taxon>Arthropoda</taxon>
        <taxon>Hexapoda</taxon>
        <taxon>Insecta</taxon>
        <taxon>Pterygota</taxon>
        <taxon>Neoptera</taxon>
        <taxon>Endopterygota</taxon>
        <taxon>Coleoptera</taxon>
        <taxon>Polyphaga</taxon>
        <taxon>Cucujiformia</taxon>
        <taxon>Curculionidae</taxon>
        <taxon>Scolytinae</taxon>
        <taxon>Hypothenemus</taxon>
    </lineage>
</organism>
<keyword evidence="2" id="KW-1185">Reference proteome</keyword>
<protein>
    <submittedName>
        <fullName evidence="1">Uncharacterized protein</fullName>
    </submittedName>
</protein>
<dbReference type="AlphaFoldDB" id="A0ABD1EZB9"/>
<reference evidence="1 2" key="1">
    <citation type="submission" date="2024-05" db="EMBL/GenBank/DDBJ databases">
        <title>Genetic variation in Jamaican populations of the coffee berry borer (Hypothenemus hampei).</title>
        <authorList>
            <person name="Errbii M."/>
            <person name="Myrie A."/>
        </authorList>
    </citation>
    <scope>NUCLEOTIDE SEQUENCE [LARGE SCALE GENOMIC DNA]</scope>
    <source>
        <strain evidence="1">JA-Hopewell-2020-01-JO</strain>
        <tissue evidence="1">Whole body</tissue>
    </source>
</reference>
<dbReference type="EMBL" id="JBDJPC010000004">
    <property type="protein sequence ID" value="KAL1506380.1"/>
    <property type="molecule type" value="Genomic_DNA"/>
</dbReference>
<sequence length="101" mass="11571">MDRYSRVYLLLFESDDSAMFGAKTGACFPLIESITGRQGLAILWNTNTTKPPPPSSAPTWKNDEKERLFYVCLTTRPKRASLTPNQYRSSIEEIMWSSFQN</sequence>
<gene>
    <name evidence="1" type="ORF">ABEB36_005754</name>
</gene>
<accession>A0ABD1EZB9</accession>
<name>A0ABD1EZB9_HYPHA</name>
<comment type="caution">
    <text evidence="1">The sequence shown here is derived from an EMBL/GenBank/DDBJ whole genome shotgun (WGS) entry which is preliminary data.</text>
</comment>
<evidence type="ECO:0000313" key="1">
    <source>
        <dbReference type="EMBL" id="KAL1506380.1"/>
    </source>
</evidence>
<proteinExistence type="predicted"/>
<dbReference type="Proteomes" id="UP001566132">
    <property type="component" value="Unassembled WGS sequence"/>
</dbReference>